<dbReference type="Gene3D" id="2.60.40.10">
    <property type="entry name" value="Immunoglobulins"/>
    <property type="match status" value="1"/>
</dbReference>
<dbReference type="PROSITE" id="PS50025">
    <property type="entry name" value="LAM_G_DOMAIN"/>
    <property type="match status" value="1"/>
</dbReference>
<evidence type="ECO:0000313" key="6">
    <source>
        <dbReference type="Proteomes" id="UP000188273"/>
    </source>
</evidence>
<dbReference type="Pfam" id="PF13927">
    <property type="entry name" value="Ig_3"/>
    <property type="match status" value="1"/>
</dbReference>
<dbReference type="CDD" id="cd00096">
    <property type="entry name" value="Ig"/>
    <property type="match status" value="1"/>
</dbReference>
<dbReference type="SMART" id="SM00408">
    <property type="entry name" value="IGc2"/>
    <property type="match status" value="1"/>
</dbReference>
<dbReference type="RefSeq" id="WP_077539141.1">
    <property type="nucleotide sequence ID" value="NZ_CP019633.1"/>
</dbReference>
<evidence type="ECO:0000256" key="1">
    <source>
        <dbReference type="ARBA" id="ARBA00022729"/>
    </source>
</evidence>
<dbReference type="InterPro" id="IPR013320">
    <property type="entry name" value="ConA-like_dom_sf"/>
</dbReference>
<dbReference type="SUPFAM" id="SSF48726">
    <property type="entry name" value="Immunoglobulin"/>
    <property type="match status" value="1"/>
</dbReference>
<keyword evidence="6" id="KW-1185">Reference proteome</keyword>
<dbReference type="InterPro" id="IPR013783">
    <property type="entry name" value="Ig-like_fold"/>
</dbReference>
<evidence type="ECO:0000256" key="2">
    <source>
        <dbReference type="ARBA" id="ARBA00023157"/>
    </source>
</evidence>
<dbReference type="InterPro" id="IPR006558">
    <property type="entry name" value="LamG-like"/>
</dbReference>
<dbReference type="InterPro" id="IPR001791">
    <property type="entry name" value="Laminin_G"/>
</dbReference>
<dbReference type="SMART" id="SM00560">
    <property type="entry name" value="LamGL"/>
    <property type="match status" value="1"/>
</dbReference>
<organism evidence="5 6">
    <name type="scientific">Sedimentisphaera cyanobacteriorum</name>
    <dbReference type="NCBI Taxonomy" id="1940790"/>
    <lineage>
        <taxon>Bacteria</taxon>
        <taxon>Pseudomonadati</taxon>
        <taxon>Planctomycetota</taxon>
        <taxon>Phycisphaerae</taxon>
        <taxon>Sedimentisphaerales</taxon>
        <taxon>Sedimentisphaeraceae</taxon>
        <taxon>Sedimentisphaera</taxon>
    </lineage>
</organism>
<feature type="domain" description="Ig-like" evidence="4">
    <location>
        <begin position="435"/>
        <end position="532"/>
    </location>
</feature>
<dbReference type="InterPro" id="IPR003598">
    <property type="entry name" value="Ig_sub2"/>
</dbReference>
<proteinExistence type="predicted"/>
<dbReference type="InterPro" id="IPR036179">
    <property type="entry name" value="Ig-like_dom_sf"/>
</dbReference>
<dbReference type="Gene3D" id="2.60.120.200">
    <property type="match status" value="1"/>
</dbReference>
<dbReference type="InterPro" id="IPR003599">
    <property type="entry name" value="Ig_sub"/>
</dbReference>
<accession>A0A1Q2HN52</accession>
<dbReference type="OrthoDB" id="267919at2"/>
<keyword evidence="2" id="KW-1015">Disulfide bond</keyword>
<dbReference type="PROSITE" id="PS50835">
    <property type="entry name" value="IG_LIKE"/>
    <property type="match status" value="1"/>
</dbReference>
<dbReference type="Pfam" id="PF13385">
    <property type="entry name" value="Laminin_G_3"/>
    <property type="match status" value="1"/>
</dbReference>
<evidence type="ECO:0000313" key="5">
    <source>
        <dbReference type="EMBL" id="AQQ08663.1"/>
    </source>
</evidence>
<reference evidence="6" key="1">
    <citation type="submission" date="2017-02" db="EMBL/GenBank/DDBJ databases">
        <title>Comparative genomics and description of representatives of a novel lineage of planctomycetes thriving in anoxic sediments.</title>
        <authorList>
            <person name="Spring S."/>
            <person name="Bunk B."/>
            <person name="Sproer C."/>
            <person name="Klenk H.-P."/>
        </authorList>
    </citation>
    <scope>NUCLEOTIDE SEQUENCE [LARGE SCALE GENOMIC DNA]</scope>
    <source>
        <strain evidence="6">L21-RPul-D3</strain>
    </source>
</reference>
<protein>
    <submittedName>
        <fullName evidence="5">Immunoglobulin I-set domain protein</fullName>
    </submittedName>
</protein>
<dbReference type="InterPro" id="IPR007110">
    <property type="entry name" value="Ig-like_dom"/>
</dbReference>
<dbReference type="AlphaFoldDB" id="A0A1Q2HN52"/>
<evidence type="ECO:0000259" key="4">
    <source>
        <dbReference type="PROSITE" id="PS50835"/>
    </source>
</evidence>
<name>A0A1Q2HN52_9BACT</name>
<dbReference type="EMBL" id="CP019633">
    <property type="protein sequence ID" value="AQQ08663.1"/>
    <property type="molecule type" value="Genomic_DNA"/>
</dbReference>
<keyword evidence="1" id="KW-0732">Signal</keyword>
<dbReference type="SMART" id="SM00409">
    <property type="entry name" value="IG"/>
    <property type="match status" value="1"/>
</dbReference>
<dbReference type="SUPFAM" id="SSF49899">
    <property type="entry name" value="Concanavalin A-like lectins/glucanases"/>
    <property type="match status" value="1"/>
</dbReference>
<gene>
    <name evidence="5" type="ORF">L21SP3_00452</name>
</gene>
<evidence type="ECO:0000259" key="3">
    <source>
        <dbReference type="PROSITE" id="PS50025"/>
    </source>
</evidence>
<feature type="domain" description="Laminin G" evidence="3">
    <location>
        <begin position="584"/>
        <end position="758"/>
    </location>
</feature>
<dbReference type="Proteomes" id="UP000188273">
    <property type="component" value="Chromosome"/>
</dbReference>
<dbReference type="KEGG" id="pbu:L21SP3_00452"/>
<sequence length="797" mass="85353">MKRSLLLTMFLAAQMFILQSLAVGGTVAYWRFEGGTADGDPILHGEVPDGQFYPGVMDSSGNGNALTVWNEGAHIYSTAVGYSEVPQTGAANQFSAKNNNGSPGMWTETGSQISNMSPAEFTIEATVRLENGGYRCIVGRDSYGTSPHNPDLAALYLQATPDNGLAIKFCDVQGFWHDAISETGVIETYDWGTNPSGAGTPFYSIAAVSDGEFLSLYLYSHDNPEEGYRLIAQENMLEETESTNTALTAGAGDGGDWDAGNWTVTRGLYAGGHGDRAWGFVDEVRISDSALRVTDLLQGPTPYNGDVAQQSDPANGDVDVSFNWDAPGEDASGDGSNAVEPDLVDQYVFISSGTEGNSELYYAGATGIDPGTEDPASSFGPVDLNYDSTYQWAVVGVMDGYEQSLTPGVSTLADADPNNNIHGPVWEFESMASVPIIEEDPEYDAAAEGDNASLSVEATSVTTPSFQWYKSDDQANDTLDDDNAVGDPDVTLEVTQDGESYTCTMTVPAAAFADEGYYYCEVTNESAASAVSQAGQIEIEKLVNWYEFENNIMDSQGTNHGVSMRTDPNAPFDYASGMVGQAISLNADGVGDSFEIDQSVKANFTIEMWVKTTGDSPGTDGWYNGLGLVDGELPGKVDDMGTALLDGKFALGIGDYDAEMQMTLKSESDINDDSWHYCVATRNYESGDMKVYVDGVLEASLSGATGLKDEPQTLRIGALHTGMNFFPGLIDELKLYNYELSEVEIADNYTSLTGESVCLTSQAPDKDLDVNNDCRIDMADFAGLAAEWLTSGLFPVE</sequence>
<dbReference type="STRING" id="1940790.L21SP3_00452"/>